<dbReference type="Proteomes" id="UP001500962">
    <property type="component" value="Unassembled WGS sequence"/>
</dbReference>
<gene>
    <name evidence="1" type="ORF">GCM10008985_04840</name>
</gene>
<name>A0AAV3SD82_HALDO</name>
<sequence>MPFQHIGLFLQSIYHGVCYLISDKVNLVIEEDGEGRVTDEIDGYEGHSTAK</sequence>
<dbReference type="EMBL" id="BAAADN010000006">
    <property type="protein sequence ID" value="GAA0452183.1"/>
    <property type="molecule type" value="Genomic_DNA"/>
</dbReference>
<reference evidence="1" key="2">
    <citation type="submission" date="2023-12" db="EMBL/GenBank/DDBJ databases">
        <authorList>
            <person name="Sun Q."/>
            <person name="Inoue M."/>
        </authorList>
    </citation>
    <scope>NUCLEOTIDE SEQUENCE</scope>
    <source>
        <strain evidence="1">JCM 12289</strain>
    </source>
</reference>
<evidence type="ECO:0000313" key="1">
    <source>
        <dbReference type="EMBL" id="GAA0452183.1"/>
    </source>
</evidence>
<evidence type="ECO:0000313" key="2">
    <source>
        <dbReference type="Proteomes" id="UP001500962"/>
    </source>
</evidence>
<reference evidence="1" key="1">
    <citation type="journal article" date="2014" name="Int. J. Syst. Evol. Microbiol.">
        <title>Complete genome sequence of Corynebacterium casei LMG S-19264T (=DSM 44701T), isolated from a smear-ripened cheese.</title>
        <authorList>
            <consortium name="US DOE Joint Genome Institute (JGI-PGF)"/>
            <person name="Walter F."/>
            <person name="Albersmeier A."/>
            <person name="Kalinowski J."/>
            <person name="Ruckert C."/>
        </authorList>
    </citation>
    <scope>NUCLEOTIDE SEQUENCE</scope>
    <source>
        <strain evidence="1">JCM 12289</strain>
    </source>
</reference>
<proteinExistence type="predicted"/>
<protein>
    <recommendedName>
        <fullName evidence="3">Transposase</fullName>
    </recommendedName>
</protein>
<comment type="caution">
    <text evidence="1">The sequence shown here is derived from an EMBL/GenBank/DDBJ whole genome shotgun (WGS) entry which is preliminary data.</text>
</comment>
<accession>A0AAV3SD82</accession>
<evidence type="ECO:0008006" key="3">
    <source>
        <dbReference type="Google" id="ProtNLM"/>
    </source>
</evidence>
<dbReference type="AlphaFoldDB" id="A0AAV3SD82"/>
<organism evidence="1 2">
    <name type="scientific">Halococcus dombrowskii</name>
    <dbReference type="NCBI Taxonomy" id="179637"/>
    <lineage>
        <taxon>Archaea</taxon>
        <taxon>Methanobacteriati</taxon>
        <taxon>Methanobacteriota</taxon>
        <taxon>Stenosarchaea group</taxon>
        <taxon>Halobacteria</taxon>
        <taxon>Halobacteriales</taxon>
        <taxon>Halococcaceae</taxon>
        <taxon>Halococcus</taxon>
    </lineage>
</organism>